<dbReference type="AlphaFoldDB" id="K3YP04"/>
<reference evidence="1" key="2">
    <citation type="submission" date="2018-08" db="UniProtKB">
        <authorList>
            <consortium name="EnsemblPlants"/>
        </authorList>
    </citation>
    <scope>IDENTIFICATION</scope>
    <source>
        <strain evidence="1">Yugu1</strain>
    </source>
</reference>
<dbReference type="Proteomes" id="UP000004995">
    <property type="component" value="Unassembled WGS sequence"/>
</dbReference>
<dbReference type="HOGENOM" id="CLU_3208565_0_0_1"/>
<accession>K3YP04</accession>
<evidence type="ECO:0000313" key="2">
    <source>
        <dbReference type="Proteomes" id="UP000004995"/>
    </source>
</evidence>
<keyword evidence="2" id="KW-1185">Reference proteome</keyword>
<dbReference type="InParanoid" id="K3YP04"/>
<proteinExistence type="predicted"/>
<dbReference type="EMBL" id="AGNK02003656">
    <property type="status" value="NOT_ANNOTATED_CDS"/>
    <property type="molecule type" value="Genomic_DNA"/>
</dbReference>
<organism evidence="1 2">
    <name type="scientific">Setaria italica</name>
    <name type="common">Foxtail millet</name>
    <name type="synonym">Panicum italicum</name>
    <dbReference type="NCBI Taxonomy" id="4555"/>
    <lineage>
        <taxon>Eukaryota</taxon>
        <taxon>Viridiplantae</taxon>
        <taxon>Streptophyta</taxon>
        <taxon>Embryophyta</taxon>
        <taxon>Tracheophyta</taxon>
        <taxon>Spermatophyta</taxon>
        <taxon>Magnoliopsida</taxon>
        <taxon>Liliopsida</taxon>
        <taxon>Poales</taxon>
        <taxon>Poaceae</taxon>
        <taxon>PACMAD clade</taxon>
        <taxon>Panicoideae</taxon>
        <taxon>Panicodae</taxon>
        <taxon>Paniceae</taxon>
        <taxon>Cenchrinae</taxon>
        <taxon>Setaria</taxon>
    </lineage>
</organism>
<evidence type="ECO:0000313" key="1">
    <source>
        <dbReference type="EnsemblPlants" id="KQL01229"/>
    </source>
</evidence>
<name>K3YP04_SETIT</name>
<protein>
    <submittedName>
        <fullName evidence="1">Uncharacterized protein</fullName>
    </submittedName>
</protein>
<dbReference type="Gramene" id="KQL01229">
    <property type="protein sequence ID" value="KQL01229"/>
    <property type="gene ID" value="SETIT_015996mg"/>
</dbReference>
<reference evidence="2" key="1">
    <citation type="journal article" date="2012" name="Nat. Biotechnol.">
        <title>Reference genome sequence of the model plant Setaria.</title>
        <authorList>
            <person name="Bennetzen J.L."/>
            <person name="Schmutz J."/>
            <person name="Wang H."/>
            <person name="Percifield R."/>
            <person name="Hawkins J."/>
            <person name="Pontaroli A.C."/>
            <person name="Estep M."/>
            <person name="Feng L."/>
            <person name="Vaughn J.N."/>
            <person name="Grimwood J."/>
            <person name="Jenkins J."/>
            <person name="Barry K."/>
            <person name="Lindquist E."/>
            <person name="Hellsten U."/>
            <person name="Deshpande S."/>
            <person name="Wang X."/>
            <person name="Wu X."/>
            <person name="Mitros T."/>
            <person name="Triplett J."/>
            <person name="Yang X."/>
            <person name="Ye C.Y."/>
            <person name="Mauro-Herrera M."/>
            <person name="Wang L."/>
            <person name="Li P."/>
            <person name="Sharma M."/>
            <person name="Sharma R."/>
            <person name="Ronald P.C."/>
            <person name="Panaud O."/>
            <person name="Kellogg E.A."/>
            <person name="Brutnell T.P."/>
            <person name="Doust A.N."/>
            <person name="Tuskan G.A."/>
            <person name="Rokhsar D."/>
            <person name="Devos K.M."/>
        </authorList>
    </citation>
    <scope>NUCLEOTIDE SEQUENCE [LARGE SCALE GENOMIC DNA]</scope>
    <source>
        <strain evidence="2">cv. Yugu1</strain>
    </source>
</reference>
<dbReference type="EnsemblPlants" id="KQL01229">
    <property type="protein sequence ID" value="KQL01229"/>
    <property type="gene ID" value="SETIT_015996mg"/>
</dbReference>
<sequence length="45" mass="4865">MCPILFTVLVSNVASATGNERCFVLVHIPKVVPTPVSIFVFCMPS</sequence>